<dbReference type="AlphaFoldDB" id="A0A0D4BWT7"/>
<dbReference type="Gene3D" id="3.90.105.10">
    <property type="entry name" value="Molybdopterin biosynthesis moea protein, domain 2"/>
    <property type="match status" value="1"/>
</dbReference>
<evidence type="ECO:0000256" key="5">
    <source>
        <dbReference type="ARBA" id="ARBA00023150"/>
    </source>
</evidence>
<evidence type="ECO:0000256" key="2">
    <source>
        <dbReference type="ARBA" id="ARBA00005046"/>
    </source>
</evidence>
<keyword evidence="5 7" id="KW-0501">Molybdenum cofactor biosynthesis</keyword>
<dbReference type="PANTHER" id="PTHR10192:SF5">
    <property type="entry name" value="GEPHYRIN"/>
    <property type="match status" value="1"/>
</dbReference>
<dbReference type="GO" id="GO:0061599">
    <property type="term" value="F:molybdopterin molybdotransferase activity"/>
    <property type="evidence" value="ECO:0007669"/>
    <property type="project" value="UniProtKB-UniRule"/>
</dbReference>
<dbReference type="InterPro" id="IPR001453">
    <property type="entry name" value="MoaB/Mog_dom"/>
</dbReference>
<dbReference type="InterPro" id="IPR036425">
    <property type="entry name" value="MoaB/Mog-like_dom_sf"/>
</dbReference>
<dbReference type="InterPro" id="IPR005111">
    <property type="entry name" value="MoeA_C_domain_IV"/>
</dbReference>
<dbReference type="SMART" id="SM00852">
    <property type="entry name" value="MoCF_biosynth"/>
    <property type="match status" value="1"/>
</dbReference>
<dbReference type="KEGG" id="ari:UM93_01680"/>
<comment type="pathway">
    <text evidence="2 7">Cofactor biosynthesis; molybdopterin biosynthesis.</text>
</comment>
<dbReference type="InterPro" id="IPR038987">
    <property type="entry name" value="MoeA-like"/>
</dbReference>
<dbReference type="Proteomes" id="UP000061839">
    <property type="component" value="Chromosome"/>
</dbReference>
<dbReference type="NCBIfam" id="NF045515">
    <property type="entry name" value="Glp_gephyrin"/>
    <property type="match status" value="1"/>
</dbReference>
<evidence type="ECO:0000256" key="6">
    <source>
        <dbReference type="ARBA" id="ARBA00047317"/>
    </source>
</evidence>
<comment type="similarity">
    <text evidence="3 7">Belongs to the MoeA family.</text>
</comment>
<keyword evidence="7" id="KW-0808">Transferase</keyword>
<dbReference type="InterPro" id="IPR036688">
    <property type="entry name" value="MoeA_C_domain_IV_sf"/>
</dbReference>
<keyword evidence="10" id="KW-1185">Reference proteome</keyword>
<dbReference type="EC" id="2.10.1.1" evidence="7"/>
<dbReference type="STRING" id="1618207.UM93_01680"/>
<dbReference type="InterPro" id="IPR005110">
    <property type="entry name" value="MoeA_linker/N"/>
</dbReference>
<keyword evidence="4 7" id="KW-0500">Molybdenum</keyword>
<dbReference type="SUPFAM" id="SSF63882">
    <property type="entry name" value="MoeA N-terminal region -like"/>
    <property type="match status" value="1"/>
</dbReference>
<sequence length="411" mass="42856">MRTVAEHQAAVSELLSPMLSRLIDEAELVPLDAALHRILSEDLLATIALPPFNNSQMDGYAVRAAESGAELRVAAAIAAGSDPAELPPGHAAPIMTGAKLPPGADAVVQVEVAEPARFLPVGEKVRLPEVLVGQFVRASGSDLAEGACALAAGTRLSAAALGLVAALGITEVRVQRRVRVALFSTGDEVRQPGELLEPGKIYDANSTLLSSALSEVGAEVVVLPAIADRAEAVEQLVQNLPEVDLLISSGGISQGAFEVVKQAFSTAQGDSQSARVEFHAVAIQPGGPQALGTVSGASQVERLKAAEPSSEIAFLGFPGNPVSSWLSYEMFLRPLLAEPRRRITARLAAATSSPVAKQQMRRGVLENGQVRLIGGPSSHLLHSLAEANALVVLPLGQDHFAAGQEVEVWLL</sequence>
<dbReference type="Pfam" id="PF00994">
    <property type="entry name" value="MoCF_biosynth"/>
    <property type="match status" value="1"/>
</dbReference>
<dbReference type="SUPFAM" id="SSF53218">
    <property type="entry name" value="Molybdenum cofactor biosynthesis proteins"/>
    <property type="match status" value="1"/>
</dbReference>
<proteinExistence type="inferred from homology"/>
<dbReference type="EMBL" id="CP011005">
    <property type="protein sequence ID" value="AJT40566.1"/>
    <property type="molecule type" value="Genomic_DNA"/>
</dbReference>
<evidence type="ECO:0000256" key="4">
    <source>
        <dbReference type="ARBA" id="ARBA00022505"/>
    </source>
</evidence>
<name>A0A0D4BWT7_9MICC</name>
<evidence type="ECO:0000313" key="10">
    <source>
        <dbReference type="Proteomes" id="UP000061839"/>
    </source>
</evidence>
<dbReference type="Gene3D" id="2.170.190.11">
    <property type="entry name" value="Molybdopterin biosynthesis moea protein, domain 3"/>
    <property type="match status" value="1"/>
</dbReference>
<dbReference type="SUPFAM" id="SSF63867">
    <property type="entry name" value="MoeA C-terminal domain-like"/>
    <property type="match status" value="1"/>
</dbReference>
<organism evidence="9 10">
    <name type="scientific">Psychromicrobium lacuslunae</name>
    <dbReference type="NCBI Taxonomy" id="1618207"/>
    <lineage>
        <taxon>Bacteria</taxon>
        <taxon>Bacillati</taxon>
        <taxon>Actinomycetota</taxon>
        <taxon>Actinomycetes</taxon>
        <taxon>Micrococcales</taxon>
        <taxon>Micrococcaceae</taxon>
        <taxon>Psychromicrobium</taxon>
    </lineage>
</organism>
<dbReference type="PATRIC" id="fig|1618207.4.peg.343"/>
<evidence type="ECO:0000256" key="7">
    <source>
        <dbReference type="RuleBase" id="RU365090"/>
    </source>
</evidence>
<evidence type="ECO:0000313" key="9">
    <source>
        <dbReference type="EMBL" id="AJT40566.1"/>
    </source>
</evidence>
<dbReference type="GO" id="GO:0005829">
    <property type="term" value="C:cytosol"/>
    <property type="evidence" value="ECO:0007669"/>
    <property type="project" value="TreeGrafter"/>
</dbReference>
<dbReference type="Pfam" id="PF03453">
    <property type="entry name" value="MoeA_N"/>
    <property type="match status" value="1"/>
</dbReference>
<accession>A0A0D4BWT7</accession>
<dbReference type="CDD" id="cd00887">
    <property type="entry name" value="MoeA"/>
    <property type="match status" value="1"/>
</dbReference>
<evidence type="ECO:0000256" key="3">
    <source>
        <dbReference type="ARBA" id="ARBA00010763"/>
    </source>
</evidence>
<dbReference type="PANTHER" id="PTHR10192">
    <property type="entry name" value="MOLYBDOPTERIN BIOSYNTHESIS PROTEIN"/>
    <property type="match status" value="1"/>
</dbReference>
<keyword evidence="7" id="KW-0479">Metal-binding</keyword>
<evidence type="ECO:0000256" key="1">
    <source>
        <dbReference type="ARBA" id="ARBA00002901"/>
    </source>
</evidence>
<dbReference type="GO" id="GO:0046872">
    <property type="term" value="F:metal ion binding"/>
    <property type="evidence" value="ECO:0007669"/>
    <property type="project" value="UniProtKB-UniRule"/>
</dbReference>
<dbReference type="Pfam" id="PF03454">
    <property type="entry name" value="MoeA_C"/>
    <property type="match status" value="1"/>
</dbReference>
<dbReference type="OrthoDB" id="9804758at2"/>
<comment type="catalytic activity">
    <reaction evidence="6">
        <text>adenylyl-molybdopterin + molybdate = Mo-molybdopterin + AMP + H(+)</text>
        <dbReference type="Rhea" id="RHEA:35047"/>
        <dbReference type="ChEBI" id="CHEBI:15378"/>
        <dbReference type="ChEBI" id="CHEBI:36264"/>
        <dbReference type="ChEBI" id="CHEBI:62727"/>
        <dbReference type="ChEBI" id="CHEBI:71302"/>
        <dbReference type="ChEBI" id="CHEBI:456215"/>
        <dbReference type="EC" id="2.10.1.1"/>
    </reaction>
</comment>
<dbReference type="UniPathway" id="UPA00344"/>
<reference evidence="9 10" key="1">
    <citation type="journal article" date="2015" name="Genome Announc.">
        <title>Complete Genome Sequencing of Protease-Producing Novel Arthrobacter sp. Strain IHBB 11108 Using PacBio Single-Molecule Real-Time Sequencing Technology.</title>
        <authorList>
            <person name="Kiran S."/>
            <person name="Swarnkar M.K."/>
            <person name="Pal M."/>
            <person name="Thakur R."/>
            <person name="Tewari R."/>
            <person name="Singh A.K."/>
            <person name="Gulati A."/>
        </authorList>
    </citation>
    <scope>NUCLEOTIDE SEQUENCE [LARGE SCALE GENOMIC DNA]</scope>
    <source>
        <strain evidence="9 10">IHBB 11108</strain>
    </source>
</reference>
<dbReference type="GO" id="GO:0006777">
    <property type="term" value="P:Mo-molybdopterin cofactor biosynthetic process"/>
    <property type="evidence" value="ECO:0007669"/>
    <property type="project" value="UniProtKB-UniRule"/>
</dbReference>
<protein>
    <recommendedName>
        <fullName evidence="7">Molybdopterin molybdenumtransferase</fullName>
        <ecNumber evidence="7">2.10.1.1</ecNumber>
    </recommendedName>
</protein>
<feature type="domain" description="MoaB/Mog" evidence="8">
    <location>
        <begin position="181"/>
        <end position="338"/>
    </location>
</feature>
<dbReference type="HOGENOM" id="CLU_010186_7_0_11"/>
<dbReference type="InterPro" id="IPR036135">
    <property type="entry name" value="MoeA_linker/N_sf"/>
</dbReference>
<comment type="cofactor">
    <cofactor evidence="7">
        <name>Mg(2+)</name>
        <dbReference type="ChEBI" id="CHEBI:18420"/>
    </cofactor>
</comment>
<dbReference type="Gene3D" id="2.40.340.10">
    <property type="entry name" value="MoeA, C-terminal, domain IV"/>
    <property type="match status" value="1"/>
</dbReference>
<keyword evidence="7" id="KW-0460">Magnesium</keyword>
<dbReference type="Gene3D" id="3.40.980.10">
    <property type="entry name" value="MoaB/Mog-like domain"/>
    <property type="match status" value="1"/>
</dbReference>
<dbReference type="RefSeq" id="WP_045073272.1">
    <property type="nucleotide sequence ID" value="NZ_CP011005.1"/>
</dbReference>
<evidence type="ECO:0000259" key="8">
    <source>
        <dbReference type="SMART" id="SM00852"/>
    </source>
</evidence>
<gene>
    <name evidence="9" type="ORF">UM93_01680</name>
</gene>
<comment type="function">
    <text evidence="1 7">Catalyzes the insertion of molybdate into adenylated molybdopterin with the concomitant release of AMP.</text>
</comment>